<gene>
    <name evidence="61" type="ORF">EI555_006266</name>
</gene>
<dbReference type="PROSITE" id="PS00081">
    <property type="entry name" value="LIPOXYGENASE_2"/>
    <property type="match status" value="1"/>
</dbReference>
<dbReference type="SUPFAM" id="SSF49723">
    <property type="entry name" value="Lipase/lipooxygenase domain (PLAT/LH2 domain)"/>
    <property type="match status" value="1"/>
</dbReference>
<evidence type="ECO:0000259" key="59">
    <source>
        <dbReference type="PROSITE" id="PS50095"/>
    </source>
</evidence>
<comment type="caution">
    <text evidence="61">The sequence shown here is derived from an EMBL/GenBank/DDBJ whole genome shotgun (WGS) entry which is preliminary data.</text>
</comment>
<dbReference type="InterPro" id="IPR036392">
    <property type="entry name" value="PLAT/LH2_dom_sf"/>
</dbReference>
<feature type="domain" description="Lipoxygenase" evidence="60">
    <location>
        <begin position="204"/>
        <end position="753"/>
    </location>
</feature>
<feature type="domain" description="PLAT" evidence="59">
    <location>
        <begin position="92"/>
        <end position="204"/>
    </location>
</feature>
<evidence type="ECO:0000256" key="18">
    <source>
        <dbReference type="ARBA" id="ARBA00035889"/>
    </source>
</evidence>
<comment type="catalytic activity">
    <reaction evidence="26">
        <text>N-(5Z,8Z,11Z,14Z)-eicosatetraenoyl-taurine + O2 = N-(12S)-hydroperoxy-(5Z,8Z,10E,14Z)-eicosatetraenoyl-taurine</text>
        <dbReference type="Rhea" id="RHEA:50160"/>
        <dbReference type="ChEBI" id="CHEBI:15379"/>
        <dbReference type="ChEBI" id="CHEBI:132060"/>
        <dbReference type="ChEBI" id="CHEBI:132061"/>
    </reaction>
    <physiologicalReaction direction="left-to-right" evidence="26">
        <dbReference type="Rhea" id="RHEA:50161"/>
    </physiologicalReaction>
</comment>
<evidence type="ECO:0000259" key="60">
    <source>
        <dbReference type="PROSITE" id="PS51393"/>
    </source>
</evidence>
<dbReference type="Gene3D" id="2.60.60.20">
    <property type="entry name" value="PLAT/LH2 domain"/>
    <property type="match status" value="1"/>
</dbReference>
<dbReference type="GO" id="GO:0034440">
    <property type="term" value="P:lipid oxidation"/>
    <property type="evidence" value="ECO:0007669"/>
    <property type="project" value="InterPro"/>
</dbReference>
<evidence type="ECO:0000256" key="57">
    <source>
        <dbReference type="RuleBase" id="RU003974"/>
    </source>
</evidence>
<evidence type="ECO:0000256" key="35">
    <source>
        <dbReference type="ARBA" id="ARBA00036852"/>
    </source>
</evidence>
<comment type="catalytic activity">
    <reaction evidence="50">
        <text>N-(5Z,8Z,11Z,14Z)-eicosatetraenoyl-L-alanine + O2 = N-(15S)-hydroperoxy-(5Z,8Z,11Z,13E)-eicosatetraenoyl-alanine</text>
        <dbReference type="Rhea" id="RHEA:50184"/>
        <dbReference type="ChEBI" id="CHEBI:15379"/>
        <dbReference type="ChEBI" id="CHEBI:132071"/>
        <dbReference type="ChEBI" id="CHEBI:132077"/>
    </reaction>
    <physiologicalReaction direction="left-to-right" evidence="50">
        <dbReference type="Rhea" id="RHEA:50185"/>
    </physiologicalReaction>
</comment>
<dbReference type="SMART" id="SM00308">
    <property type="entry name" value="LH2"/>
    <property type="match status" value="1"/>
</dbReference>
<keyword evidence="8" id="KW-0276">Fatty acid metabolism</keyword>
<evidence type="ECO:0000256" key="43">
    <source>
        <dbReference type="ARBA" id="ARBA00040850"/>
    </source>
</evidence>
<feature type="binding site" evidence="53">
    <location>
        <position position="753"/>
    </location>
    <ligand>
        <name>Fe cation</name>
        <dbReference type="ChEBI" id="CHEBI:24875"/>
        <note>catalytic</note>
    </ligand>
</feature>
<comment type="catalytic activity">
    <reaction evidence="18">
        <text>(9Z,12Z)-octadecadienoate + O2 = (13S)-hydroperoxy-(9Z,11E)-octadecadienoate</text>
        <dbReference type="Rhea" id="RHEA:22780"/>
        <dbReference type="ChEBI" id="CHEBI:15379"/>
        <dbReference type="ChEBI" id="CHEBI:30245"/>
        <dbReference type="ChEBI" id="CHEBI:57466"/>
        <dbReference type="EC" id="1.13.11.12"/>
    </reaction>
    <physiologicalReaction direction="left-to-right" evidence="18">
        <dbReference type="Rhea" id="RHEA:22781"/>
    </physiologicalReaction>
</comment>
<evidence type="ECO:0000256" key="4">
    <source>
        <dbReference type="ARBA" id="ARBA00009419"/>
    </source>
</evidence>
<evidence type="ECO:0000256" key="19">
    <source>
        <dbReference type="ARBA" id="ARBA00035941"/>
    </source>
</evidence>
<comment type="catalytic activity">
    <reaction evidence="51">
        <text>N-(5Z,8Z,11Z,14Z)-eicosatetraenoyl-L-alanine + O2 = N-(12S)-hydroperoxy-(5Z,8Z,10E,14Z)-eicosatetraenoyl-alanine</text>
        <dbReference type="Rhea" id="RHEA:50172"/>
        <dbReference type="ChEBI" id="CHEBI:15379"/>
        <dbReference type="ChEBI" id="CHEBI:132071"/>
        <dbReference type="ChEBI" id="CHEBI:132074"/>
    </reaction>
    <physiologicalReaction direction="left-to-right" evidence="51">
        <dbReference type="Rhea" id="RHEA:50173"/>
    </physiologicalReaction>
</comment>
<comment type="catalytic activity">
    <reaction evidence="15">
        <text>(14S,15R)-epoxy-(5Z,8Z,11Z)-eicosatrienoate + O2 = (8S)-hydroperoxy-(14S,15R)-epoxy-(5Z,9E,11Z)-eicosatrienoate</text>
        <dbReference type="Rhea" id="RHEA:50288"/>
        <dbReference type="ChEBI" id="CHEBI:15379"/>
        <dbReference type="ChEBI" id="CHEBI:131964"/>
        <dbReference type="ChEBI" id="CHEBI:132068"/>
    </reaction>
    <physiologicalReaction direction="left-to-right" evidence="15">
        <dbReference type="Rhea" id="RHEA:50289"/>
    </physiologicalReaction>
</comment>
<keyword evidence="13" id="KW-0446">Lipid-binding</keyword>
<dbReference type="Proteomes" id="UP000308365">
    <property type="component" value="Unassembled WGS sequence"/>
</dbReference>
<dbReference type="InterPro" id="IPR036226">
    <property type="entry name" value="LipOase_C_sf"/>
</dbReference>
<evidence type="ECO:0000256" key="6">
    <source>
        <dbReference type="ARBA" id="ARBA00022677"/>
    </source>
</evidence>
<evidence type="ECO:0000313" key="62">
    <source>
        <dbReference type="Proteomes" id="UP000308365"/>
    </source>
</evidence>
<comment type="catalytic activity">
    <reaction evidence="24">
        <text>(14R,15S)-epoxy-(5Z,8Z,11Z)-eicosatrienoate + O2 = (5S)-hydroperoxy-(14R,15S)-epoxy-(6E,8Z,11Z)-eicosatrienoate</text>
        <dbReference type="Rhea" id="RHEA:50280"/>
        <dbReference type="ChEBI" id="CHEBI:15379"/>
        <dbReference type="ChEBI" id="CHEBI:131965"/>
        <dbReference type="ChEBI" id="CHEBI:132067"/>
    </reaction>
    <physiologicalReaction direction="left-to-right" evidence="24">
        <dbReference type="Rhea" id="RHEA:50281"/>
    </physiologicalReaction>
</comment>
<dbReference type="InterPro" id="IPR020833">
    <property type="entry name" value="LipOase_Fe_BS"/>
</dbReference>
<evidence type="ECO:0000256" key="7">
    <source>
        <dbReference type="ARBA" id="ARBA00022723"/>
    </source>
</evidence>
<evidence type="ECO:0000256" key="32">
    <source>
        <dbReference type="ARBA" id="ARBA00036752"/>
    </source>
</evidence>
<dbReference type="FunFam" id="2.60.60.20:FF:000002">
    <property type="entry name" value="Arachidonate 5-lipoxygenase a"/>
    <property type="match status" value="1"/>
</dbReference>
<sequence length="753" mass="84729">SPKGRETSGSVLILLPSTPRRLAPGLPRRFRETPGASMLSASPRRRPLHRPTAPLGPGGTALPRNRLSGSQVRASLGRGLGASGSAAGAAMGRYRIRVATGAALFAGSHDRVQLWLVGARGETELELQLLPARGQEEEFEHDIPEDLGPLQFVKLRKHHSLVDNAWFCDHITVQGPVAFQEATFPCYRWVQADSVLCLPEGTARLAGNNALDVFQKHREKELKERRQIYCWATWKEGLPLTIAAGCEEDLPANMRFHEEKRLDFEWTLKAGALEMVLKRAYTLLSSWNRFEDFDHIFWGQKNTLAEKVRQRWQDDELFGYQFLNGTNPMLLRRCTSLPSRLVLPSGMEELRTQLEKELQNSSLFEADFILLDGIPANVIRGEKQYLAAPLVMLKMDTSGKLLPMVIQIQPPSPSSPTPPLFLPSDPPLAWLLAKSWVRNSDFQLHQLQYHLLNTHLLAEVIAVATMRCLPGLHPVFKLLIPHIRYTMEINTRARTQLLSDGGIFDKAVSTGGGGHVHLLRRALAQLTYCSLCPPNNLADRGLLGIPGALYACDALRVWEITARYVEGIIHLFYHGDDVVRGDPELQAWCREITEVGLCQAQNRGFPISFQSQNQLCHFLTMCVFTCTAQHEAINQGQLDWYAWVPNAPCTMRMPPPTTKEDVTMATVMGSLPDVRQACLQMVVTWQLGRRQPDMVPLGRHKEKYFSDPKAKSILNQFQTDLENLEREITARNEQLDLPYEYLKPSLIENSITI</sequence>
<dbReference type="PROSITE" id="PS00711">
    <property type="entry name" value="LIPOXYGENASE_1"/>
    <property type="match status" value="1"/>
</dbReference>
<evidence type="ECO:0000256" key="58">
    <source>
        <dbReference type="SAM" id="MobiDB-lite"/>
    </source>
</evidence>
<comment type="subunit">
    <text evidence="39">Interacts with PEBP1; in response to IL13/interleukin-13, prevents the interaction of PEBP1 with RAF1 to activate the ERK signaling cascade.</text>
</comment>
<comment type="catalytic activity">
    <reaction evidence="22">
        <text>N-(5Z,8Z,11Z,14Z)-eicosatetraenoyl-glycine + O2 = N-(15S)-hydroperoxy-(5Z,8Z,11Z,13E)-eicosatetraenoyl-glycine</text>
        <dbReference type="Rhea" id="RHEA:50188"/>
        <dbReference type="ChEBI" id="CHEBI:15379"/>
        <dbReference type="ChEBI" id="CHEBI:59002"/>
        <dbReference type="ChEBI" id="CHEBI:132076"/>
    </reaction>
    <physiologicalReaction direction="left-to-right" evidence="22">
        <dbReference type="Rhea" id="RHEA:50189"/>
    </physiologicalReaction>
</comment>
<keyword evidence="5" id="KW-0963">Cytoplasm</keyword>
<protein>
    <recommendedName>
        <fullName evidence="43">Polyunsaturated fatty acid lipoxygenase ALOX15</fullName>
        <ecNumber evidence="40">1.13.11.12</ecNumber>
        <ecNumber evidence="41">1.13.11.31</ecNumber>
        <ecNumber evidence="42">1.13.11.33</ecNumber>
    </recommendedName>
    <alternativeName>
        <fullName evidence="47">12/15-lipoxygenase</fullName>
    </alternativeName>
    <alternativeName>
        <fullName evidence="46">Arachidonate 12-lipoxygenase, leukocyte-type</fullName>
    </alternativeName>
    <alternativeName>
        <fullName evidence="49">Arachidonate 15-lipoxygenase</fullName>
    </alternativeName>
    <alternativeName>
        <fullName evidence="48">Arachidonate omega-6 lipoxygenase</fullName>
    </alternativeName>
    <alternativeName>
        <fullName evidence="52">Erythroid cell-specific 15-lipoxygenase</fullName>
    </alternativeName>
    <alternativeName>
        <fullName evidence="44">Hepoxilin A3 synthase Alox15</fullName>
    </alternativeName>
    <alternativeName>
        <fullName evidence="45">Linoleate 13S-lipoxygenase</fullName>
    </alternativeName>
</protein>
<evidence type="ECO:0000256" key="14">
    <source>
        <dbReference type="ARBA" id="ARBA00023136"/>
    </source>
</evidence>
<dbReference type="EC" id="1.13.11.33" evidence="42"/>
<dbReference type="GO" id="GO:0016165">
    <property type="term" value="F:linoleate 13S-lipoxygenase activity"/>
    <property type="evidence" value="ECO:0007669"/>
    <property type="project" value="UniProtKB-EC"/>
</dbReference>
<feature type="binding site" evidence="53">
    <location>
        <position position="450"/>
    </location>
    <ligand>
        <name>Fe cation</name>
        <dbReference type="ChEBI" id="CHEBI:24875"/>
        <note>catalytic</note>
    </ligand>
</feature>
<comment type="catalytic activity">
    <reaction evidence="27">
        <text>(5Z,8Z,11Z,14Z)-eicosatetraenoate + 2 O2 = (8S,15S)-dihydroperoxy-(5Z,9E,11Z,13E)-eicosatetraenoate</text>
        <dbReference type="Rhea" id="RHEA:50924"/>
        <dbReference type="ChEBI" id="CHEBI:15379"/>
        <dbReference type="ChEBI" id="CHEBI:32395"/>
        <dbReference type="ChEBI" id="CHEBI:133899"/>
    </reaction>
    <physiologicalReaction direction="left-to-right" evidence="27">
        <dbReference type="Rhea" id="RHEA:50925"/>
    </physiologicalReaction>
</comment>
<dbReference type="GO" id="GO:0005829">
    <property type="term" value="C:cytosol"/>
    <property type="evidence" value="ECO:0007669"/>
    <property type="project" value="UniProtKB-SubCell"/>
</dbReference>
<evidence type="ECO:0000256" key="31">
    <source>
        <dbReference type="ARBA" id="ARBA00036658"/>
    </source>
</evidence>
<evidence type="ECO:0000256" key="13">
    <source>
        <dbReference type="ARBA" id="ARBA00023121"/>
    </source>
</evidence>
<comment type="subcellular location">
    <subcellularLocation>
        <location evidence="3">Cytoplasm</location>
        <location evidence="3">Cytosol</location>
    </subcellularLocation>
    <subcellularLocation>
        <location evidence="2">Lipid droplet</location>
    </subcellularLocation>
    <subcellularLocation>
        <location evidence="1">Membrane</location>
    </subcellularLocation>
</comment>
<dbReference type="PRINTS" id="PR00467">
    <property type="entry name" value="MAMLPOXGNASE"/>
</dbReference>
<feature type="binding site" evidence="54">
    <location>
        <position position="165"/>
    </location>
    <ligand>
        <name>Ca(2+)</name>
        <dbReference type="ChEBI" id="CHEBI:29108"/>
        <label>1</label>
    </ligand>
</feature>
<evidence type="ECO:0000256" key="30">
    <source>
        <dbReference type="ARBA" id="ARBA00036582"/>
    </source>
</evidence>
<feature type="binding site" evidence="53">
    <location>
        <position position="455"/>
    </location>
    <ligand>
        <name>Fe cation</name>
        <dbReference type="ChEBI" id="CHEBI:24875"/>
        <note>catalytic</note>
    </ligand>
</feature>
<name>A0A4V5P839_MONMO</name>
<evidence type="ECO:0000256" key="55">
    <source>
        <dbReference type="PIRSR" id="PIRSR601885-3"/>
    </source>
</evidence>
<evidence type="ECO:0000256" key="42">
    <source>
        <dbReference type="ARBA" id="ARBA00038998"/>
    </source>
</evidence>
<comment type="catalytic activity">
    <reaction evidence="29">
        <text>(5Z,8Z,11Z,14Z)-eicosatetraenoate + 2 O2 = (14R,15S)-dihydroperoxy-(5Z,8Z,10E,12E)-eicosatetraenoate</text>
        <dbReference type="Rhea" id="RHEA:50928"/>
        <dbReference type="ChEBI" id="CHEBI:15379"/>
        <dbReference type="ChEBI" id="CHEBI:32395"/>
        <dbReference type="ChEBI" id="CHEBI:133900"/>
    </reaction>
    <physiologicalReaction direction="left-to-right" evidence="29">
        <dbReference type="Rhea" id="RHEA:50929"/>
    </physiologicalReaction>
</comment>
<dbReference type="EMBL" id="RWIC01000548">
    <property type="protein sequence ID" value="TKC42470.1"/>
    <property type="molecule type" value="Genomic_DNA"/>
</dbReference>
<comment type="catalytic activity">
    <reaction evidence="35">
        <text>N-(5Z,8Z,11Z,14Z)-eicosatetraenoyl-gamma-aminobutanoate + O2 = N-(12S)-hydroperoxy-(5Z,8Z,10E,14Z)-eicosatetraenoyl-gamma-aminobutanoate</text>
        <dbReference type="Rhea" id="RHEA:50176"/>
        <dbReference type="ChEBI" id="CHEBI:15379"/>
        <dbReference type="ChEBI" id="CHEBI:132072"/>
        <dbReference type="ChEBI" id="CHEBI:132075"/>
    </reaction>
    <physiologicalReaction direction="left-to-right" evidence="35">
        <dbReference type="Rhea" id="RHEA:50177"/>
    </physiologicalReaction>
</comment>
<evidence type="ECO:0000256" key="41">
    <source>
        <dbReference type="ARBA" id="ARBA00038997"/>
    </source>
</evidence>
<feature type="binding site" evidence="54">
    <location>
        <position position="107"/>
    </location>
    <ligand>
        <name>Ca(2+)</name>
        <dbReference type="ChEBI" id="CHEBI:29108"/>
        <label>1</label>
    </ligand>
</feature>
<dbReference type="GO" id="GO:0016020">
    <property type="term" value="C:membrane"/>
    <property type="evidence" value="ECO:0007669"/>
    <property type="project" value="UniProtKB-SubCell"/>
</dbReference>
<dbReference type="FunFam" id="1.20.245.10:FF:000001">
    <property type="entry name" value="Arachidonate 5-lipoxygenase a"/>
    <property type="match status" value="1"/>
</dbReference>
<feature type="site" description="Essential for stabilizing binding to COTL1" evidence="55">
    <location>
        <position position="189"/>
    </location>
</feature>
<dbReference type="PANTHER" id="PTHR11771">
    <property type="entry name" value="LIPOXYGENASE"/>
    <property type="match status" value="1"/>
</dbReference>
<keyword evidence="11 53" id="KW-0408">Iron</keyword>
<dbReference type="AlphaFoldDB" id="A0A4V5P839"/>
<accession>A0A4V5P839</accession>
<organism evidence="61 62">
    <name type="scientific">Monodon monoceros</name>
    <name type="common">Narwhal</name>
    <name type="synonym">Ceratodon monodon</name>
    <dbReference type="NCBI Taxonomy" id="40151"/>
    <lineage>
        <taxon>Eukaryota</taxon>
        <taxon>Metazoa</taxon>
        <taxon>Chordata</taxon>
        <taxon>Craniata</taxon>
        <taxon>Vertebrata</taxon>
        <taxon>Euteleostomi</taxon>
        <taxon>Mammalia</taxon>
        <taxon>Eutheria</taxon>
        <taxon>Laurasiatheria</taxon>
        <taxon>Artiodactyla</taxon>
        <taxon>Whippomorpha</taxon>
        <taxon>Cetacea</taxon>
        <taxon>Odontoceti</taxon>
        <taxon>Monodontidae</taxon>
        <taxon>Monodon</taxon>
    </lineage>
</organism>
<evidence type="ECO:0000256" key="12">
    <source>
        <dbReference type="ARBA" id="ARBA00023098"/>
    </source>
</evidence>
<dbReference type="InterPro" id="IPR013819">
    <property type="entry name" value="LipOase_C"/>
</dbReference>
<dbReference type="PROSITE" id="PS50095">
    <property type="entry name" value="PLAT"/>
    <property type="match status" value="1"/>
</dbReference>
<comment type="catalytic activity">
    <reaction evidence="23">
        <text>(4Z,7Z,10Z,13Z,16Z,19Z)-docosahexaenoate + O2 = (11S)-hydroperoxy-(4Z,7Z,9E,13Z,16Z,19Z)-docosahexaenoate</text>
        <dbReference type="Rhea" id="RHEA:64732"/>
        <dbReference type="ChEBI" id="CHEBI:15379"/>
        <dbReference type="ChEBI" id="CHEBI:77016"/>
        <dbReference type="ChEBI" id="CHEBI:156131"/>
    </reaction>
    <physiologicalReaction direction="left-to-right" evidence="23">
        <dbReference type="Rhea" id="RHEA:64733"/>
    </physiologicalReaction>
</comment>
<comment type="cofactor">
    <cofactor evidence="53">
        <name>Fe cation</name>
        <dbReference type="ChEBI" id="CHEBI:24875"/>
    </cofactor>
    <text evidence="53">Binds 1 Fe cation per subunit.</text>
</comment>
<evidence type="ECO:0000256" key="48">
    <source>
        <dbReference type="ARBA" id="ARBA00043163"/>
    </source>
</evidence>
<evidence type="ECO:0000256" key="29">
    <source>
        <dbReference type="ARBA" id="ARBA00036568"/>
    </source>
</evidence>
<comment type="catalytic activity">
    <reaction evidence="33">
        <text>N-(5Z,8Z,11Z,14Z)-eicosatetraenoyl-glycine + O2 = N-(12S)-hydroperoxy-(5Z,8Z,10E,14Z)-eicosatetraenoyl-glycine</text>
        <dbReference type="Rhea" id="RHEA:50168"/>
        <dbReference type="ChEBI" id="CHEBI:15379"/>
        <dbReference type="ChEBI" id="CHEBI:59002"/>
        <dbReference type="ChEBI" id="CHEBI:132073"/>
    </reaction>
    <physiologicalReaction direction="left-to-right" evidence="33">
        <dbReference type="Rhea" id="RHEA:50169"/>
    </physiologicalReaction>
</comment>
<dbReference type="FunFam" id="3.10.450.60:FF:000004">
    <property type="entry name" value="Arachidonate 12-lipoxygenase, 12S-type"/>
    <property type="match status" value="1"/>
</dbReference>
<comment type="catalytic activity">
    <reaction evidence="30">
        <text>(14R,15S)-epoxy-(5Z,8Z,11Z)-eicosatrienoate + O2 = (12S)-hydroperoxy-(14R,15S)-epoxy-(5Z,8Z,10E)-eicosatrienoate</text>
        <dbReference type="Rhea" id="RHEA:50276"/>
        <dbReference type="ChEBI" id="CHEBI:15379"/>
        <dbReference type="ChEBI" id="CHEBI:131965"/>
        <dbReference type="ChEBI" id="CHEBI:132063"/>
    </reaction>
    <physiologicalReaction direction="left-to-right" evidence="30">
        <dbReference type="Rhea" id="RHEA:50277"/>
    </physiologicalReaction>
</comment>
<evidence type="ECO:0000256" key="27">
    <source>
        <dbReference type="ARBA" id="ARBA00036449"/>
    </source>
</evidence>
<keyword evidence="14" id="KW-0472">Membrane</keyword>
<dbReference type="GO" id="GO:0019372">
    <property type="term" value="P:lipoxygenase pathway"/>
    <property type="evidence" value="ECO:0007669"/>
    <property type="project" value="UniProtKB-ARBA"/>
</dbReference>
<dbReference type="GO" id="GO:0005506">
    <property type="term" value="F:iron ion binding"/>
    <property type="evidence" value="ECO:0007669"/>
    <property type="project" value="InterPro"/>
</dbReference>
<comment type="catalytic activity">
    <reaction evidence="32">
        <text>(7Z,10Z,13Z,16Z,19Z)-docosapentaenoate + O2 = 14-hydroperoxy-(7Z,10Z,12E,16Z,19Z)-docosapentaenoate</text>
        <dbReference type="Rhea" id="RHEA:50836"/>
        <dbReference type="ChEBI" id="CHEBI:15379"/>
        <dbReference type="ChEBI" id="CHEBI:77224"/>
        <dbReference type="ChEBI" id="CHEBI:133798"/>
    </reaction>
    <physiologicalReaction direction="left-to-right" evidence="32">
        <dbReference type="Rhea" id="RHEA:50837"/>
    </physiologicalReaction>
</comment>
<dbReference type="Pfam" id="PF00305">
    <property type="entry name" value="Lipoxygenase"/>
    <property type="match status" value="1"/>
</dbReference>
<evidence type="ECO:0000256" key="1">
    <source>
        <dbReference type="ARBA" id="ARBA00004370"/>
    </source>
</evidence>
<evidence type="ECO:0000256" key="16">
    <source>
        <dbReference type="ARBA" id="ARBA00035867"/>
    </source>
</evidence>
<evidence type="ECO:0000256" key="8">
    <source>
        <dbReference type="ARBA" id="ARBA00022832"/>
    </source>
</evidence>
<dbReference type="GO" id="GO:0019369">
    <property type="term" value="P:arachidonate metabolic process"/>
    <property type="evidence" value="ECO:0007669"/>
    <property type="project" value="UniProtKB-ARBA"/>
</dbReference>
<evidence type="ECO:0000256" key="54">
    <source>
        <dbReference type="PIRSR" id="PIRSR601885-2"/>
    </source>
</evidence>
<dbReference type="SUPFAM" id="SSF48484">
    <property type="entry name" value="Lipoxigenase"/>
    <property type="match status" value="1"/>
</dbReference>
<dbReference type="InterPro" id="IPR020834">
    <property type="entry name" value="LipOase_CS"/>
</dbReference>
<proteinExistence type="inferred from homology"/>
<comment type="caution">
    <text evidence="56">Lacks conserved residue(s) required for the propagation of feature annotation.</text>
</comment>
<evidence type="ECO:0000313" key="61">
    <source>
        <dbReference type="EMBL" id="TKC42470.1"/>
    </source>
</evidence>
<keyword evidence="54" id="KW-0106">Calcium</keyword>
<dbReference type="GO" id="GO:0004052">
    <property type="term" value="F:arachidonate 12(S)-lipoxygenase activity"/>
    <property type="evidence" value="ECO:0007669"/>
    <property type="project" value="UniProtKB-EC"/>
</dbReference>
<feature type="binding site" evidence="53">
    <location>
        <position position="630"/>
    </location>
    <ligand>
        <name>Fe cation</name>
        <dbReference type="ChEBI" id="CHEBI:24875"/>
        <note>catalytic</note>
    </ligand>
</feature>
<comment type="catalytic activity">
    <reaction evidence="36">
        <text>N-(5Z,8Z,11Z,14Z)-eicosatetraenoyl-taurine + O2 = N-(15S)-hydroperoxy-(5Z,8Z,11Z,13E)-eicosatetraenoyl-taurine</text>
        <dbReference type="Rhea" id="RHEA:50156"/>
        <dbReference type="ChEBI" id="CHEBI:15379"/>
        <dbReference type="ChEBI" id="CHEBI:132060"/>
        <dbReference type="ChEBI" id="CHEBI:132062"/>
    </reaction>
    <physiologicalReaction direction="left-to-right" evidence="36">
        <dbReference type="Rhea" id="RHEA:50157"/>
    </physiologicalReaction>
</comment>
<evidence type="ECO:0000256" key="25">
    <source>
        <dbReference type="ARBA" id="ARBA00036369"/>
    </source>
</evidence>
<evidence type="ECO:0000256" key="26">
    <source>
        <dbReference type="ARBA" id="ARBA00036438"/>
    </source>
</evidence>
<comment type="catalytic activity">
    <reaction evidence="19">
        <text>(15R)-hydroperoxy-(5Z,8Z,11Z,13E)-eicosatetraenoate = 15-oxo-(5Z,8Z,11Z,13E)-eicosatetraenoate + H2O</text>
        <dbReference type="Rhea" id="RHEA:50152"/>
        <dbReference type="ChEBI" id="CHEBI:15377"/>
        <dbReference type="ChEBI" id="CHEBI:57410"/>
        <dbReference type="ChEBI" id="CHEBI:82626"/>
    </reaction>
    <physiologicalReaction direction="left-to-right" evidence="19">
        <dbReference type="Rhea" id="RHEA:50153"/>
    </physiologicalReaction>
</comment>
<comment type="catalytic activity">
    <reaction evidence="37">
        <text>(7S)-hydroperoxy-(4Z,8E,10Z,13Z,16Z,19Z)-docosahexaenoate + O2 = (7S,17S)-dihydroperoxy-(4Z,8E,10Z,13Z,15E,19Z)-docosahexaenoate</text>
        <dbReference type="Rhea" id="RHEA:64728"/>
        <dbReference type="ChEBI" id="CHEBI:15379"/>
        <dbReference type="ChEBI" id="CHEBI:140349"/>
        <dbReference type="ChEBI" id="CHEBI:156049"/>
    </reaction>
    <physiologicalReaction direction="left-to-right" evidence="37">
        <dbReference type="Rhea" id="RHEA:64729"/>
    </physiologicalReaction>
</comment>
<evidence type="ECO:0000256" key="53">
    <source>
        <dbReference type="PIRSR" id="PIRSR601885-1"/>
    </source>
</evidence>
<dbReference type="Gene3D" id="3.10.450.60">
    <property type="match status" value="1"/>
</dbReference>
<dbReference type="InterPro" id="IPR001024">
    <property type="entry name" value="PLAT/LH2_dom"/>
</dbReference>
<evidence type="ECO:0000256" key="34">
    <source>
        <dbReference type="ARBA" id="ARBA00036803"/>
    </source>
</evidence>
<evidence type="ECO:0000256" key="10">
    <source>
        <dbReference type="ARBA" id="ARBA00023002"/>
    </source>
</evidence>
<dbReference type="Gene3D" id="1.20.245.10">
    <property type="entry name" value="Lipoxygenase-1, Domain 5"/>
    <property type="match status" value="1"/>
</dbReference>
<comment type="similarity">
    <text evidence="4 57">Belongs to the lipoxygenase family.</text>
</comment>
<comment type="catalytic activity">
    <reaction evidence="20">
        <text>(4Z,7Z,10Z,13Z,16Z,19Z)-docosahexaenoate + O2 = (17S)-hydroperoxy-(4Z,7Z,10Z,13Z,15E,19Z)-docosahexaenoate</text>
        <dbReference type="Rhea" id="RHEA:50840"/>
        <dbReference type="ChEBI" id="CHEBI:15379"/>
        <dbReference type="ChEBI" id="CHEBI:77016"/>
        <dbReference type="ChEBI" id="CHEBI:133795"/>
    </reaction>
    <physiologicalReaction direction="left-to-right" evidence="20">
        <dbReference type="Rhea" id="RHEA:50841"/>
    </physiologicalReaction>
</comment>
<evidence type="ECO:0000256" key="3">
    <source>
        <dbReference type="ARBA" id="ARBA00004514"/>
    </source>
</evidence>
<keyword evidence="12" id="KW-0443">Lipid metabolism</keyword>
<evidence type="ECO:0000256" key="17">
    <source>
        <dbReference type="ARBA" id="ARBA00035888"/>
    </source>
</evidence>
<reference evidence="62" key="1">
    <citation type="journal article" date="2019" name="IScience">
        <title>Narwhal Genome Reveals Long-Term Low Genetic Diversity despite Current Large Abundance Size.</title>
        <authorList>
            <person name="Westbury M.V."/>
            <person name="Petersen B."/>
            <person name="Garde E."/>
            <person name="Heide-Jorgensen M.P."/>
            <person name="Lorenzen E.D."/>
        </authorList>
    </citation>
    <scope>NUCLEOTIDE SEQUENCE [LARGE SCALE GENOMIC DNA]</scope>
</reference>
<evidence type="ECO:0000256" key="49">
    <source>
        <dbReference type="ARBA" id="ARBA00043170"/>
    </source>
</evidence>
<evidence type="ECO:0000256" key="20">
    <source>
        <dbReference type="ARBA" id="ARBA00035958"/>
    </source>
</evidence>
<evidence type="ECO:0000256" key="38">
    <source>
        <dbReference type="ARBA" id="ARBA00037897"/>
    </source>
</evidence>
<evidence type="ECO:0000256" key="21">
    <source>
        <dbReference type="ARBA" id="ARBA00036149"/>
    </source>
</evidence>
<dbReference type="GO" id="GO:0050473">
    <property type="term" value="F:arachidonate 15-lipoxygenase activity"/>
    <property type="evidence" value="ECO:0007669"/>
    <property type="project" value="UniProtKB-EC"/>
</dbReference>
<evidence type="ECO:0000256" key="28">
    <source>
        <dbReference type="ARBA" id="ARBA00036495"/>
    </source>
</evidence>
<keyword evidence="6" id="KW-0551">Lipid droplet</keyword>
<evidence type="ECO:0000256" key="9">
    <source>
        <dbReference type="ARBA" id="ARBA00022964"/>
    </source>
</evidence>
<evidence type="ECO:0000256" key="52">
    <source>
        <dbReference type="ARBA" id="ARBA00077387"/>
    </source>
</evidence>
<evidence type="ECO:0000256" key="45">
    <source>
        <dbReference type="ARBA" id="ARBA00041853"/>
    </source>
</evidence>
<feature type="region of interest" description="Disordered" evidence="58">
    <location>
        <begin position="22"/>
        <end position="66"/>
    </location>
</feature>
<dbReference type="GO" id="GO:0008289">
    <property type="term" value="F:lipid binding"/>
    <property type="evidence" value="ECO:0007669"/>
    <property type="project" value="UniProtKB-KW"/>
</dbReference>
<evidence type="ECO:0000256" key="37">
    <source>
        <dbReference type="ARBA" id="ARBA00036949"/>
    </source>
</evidence>
<evidence type="ECO:0000256" key="5">
    <source>
        <dbReference type="ARBA" id="ARBA00022490"/>
    </source>
</evidence>
<comment type="catalytic activity">
    <reaction evidence="28">
        <text>(4Z,7Z,10Z,13Z,16Z,19Z)-docosahexaenoate + O2 = (14S)-hydroperoxy-(4Z,7Z,10Z,12E,16Z,19Z)-docosahexaenoate</text>
        <dbReference type="Rhea" id="RHEA:41332"/>
        <dbReference type="ChEBI" id="CHEBI:15379"/>
        <dbReference type="ChEBI" id="CHEBI:77016"/>
        <dbReference type="ChEBI" id="CHEBI:78048"/>
    </reaction>
    <physiologicalReaction direction="left-to-right" evidence="28">
        <dbReference type="Rhea" id="RHEA:41333"/>
    </physiologicalReaction>
</comment>
<evidence type="ECO:0000256" key="22">
    <source>
        <dbReference type="ARBA" id="ARBA00036165"/>
    </source>
</evidence>
<comment type="catalytic activity">
    <reaction evidence="16">
        <text>N-(5Z,8Z,11Z,14Z)-eicosatetraenoyl-gamma-aminobutanoate + O2 = N-(15S)-hydroperoxy-(5Z,8Z,11Z,13E)-eicosatetraenoyl-gamma-aminobutanoate</text>
        <dbReference type="Rhea" id="RHEA:50180"/>
        <dbReference type="ChEBI" id="CHEBI:15379"/>
        <dbReference type="ChEBI" id="CHEBI:132072"/>
        <dbReference type="ChEBI" id="CHEBI:132078"/>
    </reaction>
    <physiologicalReaction direction="left-to-right" evidence="16">
        <dbReference type="Rhea" id="RHEA:50181"/>
    </physiologicalReaction>
</comment>
<comment type="catalytic activity">
    <reaction evidence="21">
        <text>(14S,15R)-epoxy-(5Z,8Z,11Z)-eicosatrienoate + O2 = (12S)-hydroperoxy-(14S,15R)-epoxy-(5Z,8Z,10E)-eicosatrienoate</text>
        <dbReference type="Rhea" id="RHEA:50284"/>
        <dbReference type="ChEBI" id="CHEBI:15379"/>
        <dbReference type="ChEBI" id="CHEBI:131964"/>
        <dbReference type="ChEBI" id="CHEBI:132065"/>
    </reaction>
    <physiologicalReaction direction="left-to-right" evidence="21">
        <dbReference type="Rhea" id="RHEA:50285"/>
    </physiologicalReaction>
</comment>
<comment type="catalytic activity">
    <reaction evidence="25">
        <text>(4Z,7Z,10Z,13Z,16Z)-docosapentaenoate + O2 = 14-hydroperoxy-(4Z,7Z,10Z,12E,16Z)-docosapentaenoate</text>
        <dbReference type="Rhea" id="RHEA:50824"/>
        <dbReference type="ChEBI" id="CHEBI:15379"/>
        <dbReference type="ChEBI" id="CHEBI:77226"/>
        <dbReference type="ChEBI" id="CHEBI:133799"/>
    </reaction>
    <physiologicalReaction direction="left-to-right" evidence="25">
        <dbReference type="Rhea" id="RHEA:50825"/>
    </physiologicalReaction>
</comment>
<dbReference type="EC" id="1.13.11.12" evidence="40"/>
<evidence type="ECO:0000256" key="47">
    <source>
        <dbReference type="ARBA" id="ARBA00042534"/>
    </source>
</evidence>
<dbReference type="PROSITE" id="PS51393">
    <property type="entry name" value="LIPOXYGENASE_3"/>
    <property type="match status" value="1"/>
</dbReference>
<keyword evidence="7 53" id="KW-0479">Metal-binding</keyword>
<evidence type="ECO:0000256" key="11">
    <source>
        <dbReference type="ARBA" id="ARBA00023004"/>
    </source>
</evidence>
<comment type="catalytic activity">
    <reaction evidence="31">
        <text>(15S)-hydroperoxy-(5Z,8Z,11Z,13E)-eicosatetraenoate = (14S,15S)-epoxy-(5Z,8Z,10E,12E)-eicosatetraenoate + H2O</text>
        <dbReference type="Rhea" id="RHEA:50140"/>
        <dbReference type="ChEBI" id="CHEBI:15377"/>
        <dbReference type="ChEBI" id="CHEBI:57446"/>
        <dbReference type="ChEBI" id="CHEBI:132070"/>
    </reaction>
    <physiologicalReaction direction="left-to-right" evidence="31">
        <dbReference type="Rhea" id="RHEA:50141"/>
    </physiologicalReaction>
</comment>
<evidence type="ECO:0000256" key="23">
    <source>
        <dbReference type="ARBA" id="ARBA00036202"/>
    </source>
</evidence>
<evidence type="ECO:0000256" key="50">
    <source>
        <dbReference type="ARBA" id="ARBA00051069"/>
    </source>
</evidence>
<evidence type="ECO:0000256" key="33">
    <source>
        <dbReference type="ARBA" id="ARBA00036768"/>
    </source>
</evidence>
<evidence type="ECO:0000256" key="24">
    <source>
        <dbReference type="ARBA" id="ARBA00036208"/>
    </source>
</evidence>
<evidence type="ECO:0000256" key="46">
    <source>
        <dbReference type="ARBA" id="ARBA00041889"/>
    </source>
</evidence>
<evidence type="ECO:0000256" key="51">
    <source>
        <dbReference type="ARBA" id="ARBA00052695"/>
    </source>
</evidence>
<feature type="non-terminal residue" evidence="61">
    <location>
        <position position="1"/>
    </location>
</feature>
<keyword evidence="10 57" id="KW-0560">Oxidoreductase</keyword>
<comment type="catalytic activity">
    <reaction evidence="17">
        <text>(7S)-hydroperoxy-(4Z,8E,10Z,13Z,16Z,19Z)-docosahexaenoate + O2 = (7S,14S)-dihydroperoxy-(4Z,8E,10Z,12E,16Z,19Z)-docosahexaenoate</text>
        <dbReference type="Rhea" id="RHEA:64724"/>
        <dbReference type="ChEBI" id="CHEBI:15379"/>
        <dbReference type="ChEBI" id="CHEBI:156049"/>
        <dbReference type="ChEBI" id="CHEBI:156082"/>
    </reaction>
    <physiologicalReaction direction="left-to-right" evidence="17">
        <dbReference type="Rhea" id="RHEA:64725"/>
    </physiologicalReaction>
</comment>
<comment type="pathway">
    <text evidence="38">Lipid metabolism; hydroperoxy eicosatetraenoic acid biosynthesis.</text>
</comment>
<evidence type="ECO:0000256" key="56">
    <source>
        <dbReference type="PROSITE-ProRule" id="PRU00152"/>
    </source>
</evidence>
<dbReference type="GO" id="GO:0005811">
    <property type="term" value="C:lipid droplet"/>
    <property type="evidence" value="ECO:0007669"/>
    <property type="project" value="UniProtKB-SubCell"/>
</dbReference>
<evidence type="ECO:0000256" key="15">
    <source>
        <dbReference type="ARBA" id="ARBA00035753"/>
    </source>
</evidence>
<dbReference type="InterPro" id="IPR001885">
    <property type="entry name" value="LipOase_mml"/>
</dbReference>
<keyword evidence="9 57" id="KW-0223">Dioxygenase</keyword>
<evidence type="ECO:0000256" key="36">
    <source>
        <dbReference type="ARBA" id="ARBA00036945"/>
    </source>
</evidence>
<evidence type="ECO:0000256" key="44">
    <source>
        <dbReference type="ARBA" id="ARBA00041403"/>
    </source>
</evidence>
<dbReference type="PRINTS" id="PR00087">
    <property type="entry name" value="LIPOXYGENASE"/>
</dbReference>
<comment type="catalytic activity">
    <reaction evidence="34">
        <text>(12S)-hydroperoxy-(5Z,8Z,10E,14Z)-eicosatetraenoate = (8S)-hydroxy-(11S,12S)-epoxy-(5Z,9E,14Z)-eicosatrienoate</text>
        <dbReference type="Rhea" id="RHEA:50216"/>
        <dbReference type="ChEBI" id="CHEBI:57444"/>
        <dbReference type="ChEBI" id="CHEBI:132129"/>
    </reaction>
    <physiologicalReaction direction="left-to-right" evidence="34">
        <dbReference type="Rhea" id="RHEA:50217"/>
    </physiologicalReaction>
</comment>
<evidence type="ECO:0000256" key="2">
    <source>
        <dbReference type="ARBA" id="ARBA00004502"/>
    </source>
</evidence>
<dbReference type="InterPro" id="IPR000907">
    <property type="entry name" value="LipOase"/>
</dbReference>
<evidence type="ECO:0000256" key="39">
    <source>
        <dbReference type="ARBA" id="ARBA00038731"/>
    </source>
</evidence>
<evidence type="ECO:0000256" key="40">
    <source>
        <dbReference type="ARBA" id="ARBA00038988"/>
    </source>
</evidence>
<dbReference type="EC" id="1.13.11.31" evidence="41"/>
<dbReference type="Pfam" id="PF01477">
    <property type="entry name" value="PLAT"/>
    <property type="match status" value="1"/>
</dbReference>